<sequence length="258" mass="28498">MRATPKTQLYESILCERYYKLKSESPPGPAVEITDRMCKVPEVQEALVSMQAWLKMGENLIALILAIPFGKLSNTKGRTLVLIIGILGQILAETCIVLVCYFHDSVPLESLFISVALRSLGGGMMVMSAIVHAILADVVSEDRRAQAFFYLMSTQCACEIFSIAVAWGIPNSTRFQKESDGEDEDGQADSRQENQTESLATRIRSLARFIKDQTGVILIGVSFLSSMLAGESLDYLVQYASKKFGWSLAEVRFTTTVC</sequence>
<reference evidence="1 2" key="1">
    <citation type="journal article" date="2023" name="ACS Omega">
        <title>Identification of the Neoaspergillic Acid Biosynthesis Gene Cluster by Establishing an In Vitro CRISPR-Ribonucleoprotein Genetic System in Aspergillus melleus.</title>
        <authorList>
            <person name="Yuan B."/>
            <person name="Grau M.F."/>
            <person name="Murata R.M."/>
            <person name="Torok T."/>
            <person name="Venkateswaran K."/>
            <person name="Stajich J.E."/>
            <person name="Wang C.C.C."/>
        </authorList>
    </citation>
    <scope>NUCLEOTIDE SEQUENCE [LARGE SCALE GENOMIC DNA]</scope>
    <source>
        <strain evidence="1 2">IMV 1140</strain>
    </source>
</reference>
<evidence type="ECO:0000313" key="2">
    <source>
        <dbReference type="Proteomes" id="UP001177260"/>
    </source>
</evidence>
<gene>
    <name evidence="1" type="ORF">N8T08_004371</name>
</gene>
<comment type="caution">
    <text evidence="1">The sequence shown here is derived from an EMBL/GenBank/DDBJ whole genome shotgun (WGS) entry which is preliminary data.</text>
</comment>
<dbReference type="EMBL" id="JAOPJF010000025">
    <property type="protein sequence ID" value="KAK1145218.1"/>
    <property type="molecule type" value="Genomic_DNA"/>
</dbReference>
<keyword evidence="2" id="KW-1185">Reference proteome</keyword>
<proteinExistence type="predicted"/>
<protein>
    <submittedName>
        <fullName evidence="1">Uncharacterized protein</fullName>
    </submittedName>
</protein>
<name>A0ACC3B5I9_9EURO</name>
<evidence type="ECO:0000313" key="1">
    <source>
        <dbReference type="EMBL" id="KAK1145218.1"/>
    </source>
</evidence>
<accession>A0ACC3B5I9</accession>
<dbReference type="Proteomes" id="UP001177260">
    <property type="component" value="Unassembled WGS sequence"/>
</dbReference>
<organism evidence="1 2">
    <name type="scientific">Aspergillus melleus</name>
    <dbReference type="NCBI Taxonomy" id="138277"/>
    <lineage>
        <taxon>Eukaryota</taxon>
        <taxon>Fungi</taxon>
        <taxon>Dikarya</taxon>
        <taxon>Ascomycota</taxon>
        <taxon>Pezizomycotina</taxon>
        <taxon>Eurotiomycetes</taxon>
        <taxon>Eurotiomycetidae</taxon>
        <taxon>Eurotiales</taxon>
        <taxon>Aspergillaceae</taxon>
        <taxon>Aspergillus</taxon>
        <taxon>Aspergillus subgen. Circumdati</taxon>
    </lineage>
</organism>